<dbReference type="SFLD" id="SFLDS00003">
    <property type="entry name" value="Haloacid_Dehalogenase"/>
    <property type="match status" value="1"/>
</dbReference>
<accession>A0ABT7VA74</accession>
<name>A0ABT7VA74_9ACTN</name>
<comment type="cofactor">
    <cofactor evidence="1">
        <name>Mg(2+)</name>
        <dbReference type="ChEBI" id="CHEBI:18420"/>
    </cofactor>
</comment>
<protein>
    <submittedName>
        <fullName evidence="6">HAD family phosphatase</fullName>
    </submittedName>
</protein>
<evidence type="ECO:0000256" key="2">
    <source>
        <dbReference type="ARBA" id="ARBA00006171"/>
    </source>
</evidence>
<dbReference type="InterPro" id="IPR023198">
    <property type="entry name" value="PGP-like_dom2"/>
</dbReference>
<gene>
    <name evidence="6" type="ORF">QUW28_07810</name>
</gene>
<dbReference type="PRINTS" id="PR00413">
    <property type="entry name" value="HADHALOGNASE"/>
</dbReference>
<evidence type="ECO:0000256" key="1">
    <source>
        <dbReference type="ARBA" id="ARBA00001946"/>
    </source>
</evidence>
<dbReference type="InterPro" id="IPR036412">
    <property type="entry name" value="HAD-like_sf"/>
</dbReference>
<evidence type="ECO:0000256" key="5">
    <source>
        <dbReference type="ARBA" id="ARBA00023277"/>
    </source>
</evidence>
<proteinExistence type="inferred from homology"/>
<reference evidence="7" key="1">
    <citation type="submission" date="2023-06" db="EMBL/GenBank/DDBJ databases">
        <title>Identification and characterization of horizontal gene transfer across gut microbiota members of farm animals based on homology search.</title>
        <authorList>
            <person name="Zeman M."/>
            <person name="Kubasova T."/>
            <person name="Jahodarova E."/>
            <person name="Nykrynova M."/>
            <person name="Rychlik I."/>
        </authorList>
    </citation>
    <scope>NUCLEOTIDE SEQUENCE [LARGE SCALE GENOMIC DNA]</scope>
    <source>
        <strain evidence="7">154_Feed</strain>
    </source>
</reference>
<keyword evidence="4" id="KW-0460">Magnesium</keyword>
<dbReference type="NCBIfam" id="TIGR01509">
    <property type="entry name" value="HAD-SF-IA-v3"/>
    <property type="match status" value="1"/>
</dbReference>
<dbReference type="RefSeq" id="WP_289545405.1">
    <property type="nucleotide sequence ID" value="NZ_JAUDDZ010000010.1"/>
</dbReference>
<dbReference type="Proteomes" id="UP001529421">
    <property type="component" value="Unassembled WGS sequence"/>
</dbReference>
<evidence type="ECO:0000256" key="4">
    <source>
        <dbReference type="ARBA" id="ARBA00022842"/>
    </source>
</evidence>
<dbReference type="SFLD" id="SFLDG01129">
    <property type="entry name" value="C1.5:_HAD__Beta-PGM__Phosphata"/>
    <property type="match status" value="1"/>
</dbReference>
<keyword evidence="3" id="KW-0479">Metal-binding</keyword>
<comment type="similarity">
    <text evidence="2">Belongs to the HAD-like hydrolase superfamily. CbbY/CbbZ/Gph/YieH family.</text>
</comment>
<dbReference type="NCBIfam" id="TIGR01549">
    <property type="entry name" value="HAD-SF-IA-v1"/>
    <property type="match status" value="1"/>
</dbReference>
<evidence type="ECO:0000313" key="7">
    <source>
        <dbReference type="Proteomes" id="UP001529421"/>
    </source>
</evidence>
<evidence type="ECO:0000256" key="3">
    <source>
        <dbReference type="ARBA" id="ARBA00022723"/>
    </source>
</evidence>
<comment type="caution">
    <text evidence="6">The sequence shown here is derived from an EMBL/GenBank/DDBJ whole genome shotgun (WGS) entry which is preliminary data.</text>
</comment>
<dbReference type="Pfam" id="PF00702">
    <property type="entry name" value="Hydrolase"/>
    <property type="match status" value="1"/>
</dbReference>
<keyword evidence="5" id="KW-0119">Carbohydrate metabolism</keyword>
<organism evidence="6 7">
    <name type="scientific">Enorma phocaeensis</name>
    <dbReference type="NCBI Taxonomy" id="1871019"/>
    <lineage>
        <taxon>Bacteria</taxon>
        <taxon>Bacillati</taxon>
        <taxon>Actinomycetota</taxon>
        <taxon>Coriobacteriia</taxon>
        <taxon>Coriobacteriales</taxon>
        <taxon>Coriobacteriaceae</taxon>
        <taxon>Enorma</taxon>
    </lineage>
</organism>
<evidence type="ECO:0000313" key="6">
    <source>
        <dbReference type="EMBL" id="MDM8275395.1"/>
    </source>
</evidence>
<dbReference type="PANTHER" id="PTHR46193">
    <property type="entry name" value="6-PHOSPHOGLUCONATE PHOSPHATASE"/>
    <property type="match status" value="1"/>
</dbReference>
<dbReference type="EMBL" id="JAUDDZ010000010">
    <property type="protein sequence ID" value="MDM8275395.1"/>
    <property type="molecule type" value="Genomic_DNA"/>
</dbReference>
<keyword evidence="7" id="KW-1185">Reference proteome</keyword>
<dbReference type="Gene3D" id="1.10.150.240">
    <property type="entry name" value="Putative phosphatase, domain 2"/>
    <property type="match status" value="1"/>
</dbReference>
<dbReference type="PANTHER" id="PTHR46193:SF18">
    <property type="entry name" value="HEXITOL PHOSPHATASE B"/>
    <property type="match status" value="1"/>
</dbReference>
<dbReference type="SFLD" id="SFLDG01135">
    <property type="entry name" value="C1.5.6:_HAD__Beta-PGM__Phospha"/>
    <property type="match status" value="1"/>
</dbReference>
<dbReference type="InterPro" id="IPR051600">
    <property type="entry name" value="Beta-PGM-like"/>
</dbReference>
<sequence length="225" mass="24763">MTQSFPFKAVIFDMDGVLIDTEFYYWNEIRRFSEDLGLGITKAELDAQVGQSHQTFQRNVAFWLERAGKGVVEPAVAGQMFNDWSKNHVKNYDELLNPGIHETIDELKRRGVRVALASSTPLEGIKEALEGCKLTDAFELVVSGADFTESKPNPEIYLHTISALGLAAEDCCCVEDSVPGITAGKAAGLTVFAKREDRFGFSQDAADVIIDEVPDILEAAPRLFG</sequence>
<dbReference type="InterPro" id="IPR006439">
    <property type="entry name" value="HAD-SF_hydro_IA"/>
</dbReference>
<dbReference type="Gene3D" id="3.40.50.1000">
    <property type="entry name" value="HAD superfamily/HAD-like"/>
    <property type="match status" value="1"/>
</dbReference>
<dbReference type="SUPFAM" id="SSF56784">
    <property type="entry name" value="HAD-like"/>
    <property type="match status" value="1"/>
</dbReference>
<dbReference type="InterPro" id="IPR023214">
    <property type="entry name" value="HAD_sf"/>
</dbReference>